<protein>
    <recommendedName>
        <fullName evidence="2">PGG domain-containing protein</fullName>
    </recommendedName>
</protein>
<evidence type="ECO:0000259" key="2">
    <source>
        <dbReference type="Pfam" id="PF13962"/>
    </source>
</evidence>
<proteinExistence type="predicted"/>
<evidence type="ECO:0000313" key="3">
    <source>
        <dbReference type="EMBL" id="TQD93869.1"/>
    </source>
</evidence>
<feature type="domain" description="PGG" evidence="2">
    <location>
        <begin position="145"/>
        <end position="181"/>
    </location>
</feature>
<sequence length="277" mass="31042">MFLQTAIFRAVEQGQVDFIYHLFKVYPGFEIQDGKGKTVLPYAVECRQAKIFNLLLRMLKESGRTLILIPDTFNNSILHSAANLSANLNHIQGAALQMQSELQWFKEVESNLPVMASELMNNTDRMTARELFTKNHKELVKEGEKSMKATATSCTVVGALIVTMMFAAAFTIPGGNIQDKGYPTFLGMLTSRYSEEDFLKSLPTKMIFGLFTLFFSIAAMMIAFSSALILMLDKQSWIVFPTILLATLPIASFVWMQFPLLRDTCISTYGPGKLGKK</sequence>
<evidence type="ECO:0000256" key="1">
    <source>
        <dbReference type="SAM" id="Phobius"/>
    </source>
</evidence>
<gene>
    <name evidence="3" type="ORF">C1H46_020557</name>
</gene>
<dbReference type="PANTHER" id="PTHR24177">
    <property type="entry name" value="CASKIN"/>
    <property type="match status" value="1"/>
</dbReference>
<dbReference type="Gene3D" id="1.25.40.20">
    <property type="entry name" value="Ankyrin repeat-containing domain"/>
    <property type="match status" value="1"/>
</dbReference>
<keyword evidence="1" id="KW-0812">Transmembrane</keyword>
<keyword evidence="1" id="KW-0472">Membrane</keyword>
<evidence type="ECO:0000313" key="4">
    <source>
        <dbReference type="Proteomes" id="UP000315295"/>
    </source>
</evidence>
<dbReference type="InterPro" id="IPR036770">
    <property type="entry name" value="Ankyrin_rpt-contain_sf"/>
</dbReference>
<dbReference type="SUPFAM" id="SSF48403">
    <property type="entry name" value="Ankyrin repeat"/>
    <property type="match status" value="1"/>
</dbReference>
<accession>A0A540M5T2</accession>
<keyword evidence="4" id="KW-1185">Reference proteome</keyword>
<dbReference type="InterPro" id="IPR026961">
    <property type="entry name" value="PGG_dom"/>
</dbReference>
<dbReference type="AlphaFoldDB" id="A0A540M5T2"/>
<keyword evidence="1" id="KW-1133">Transmembrane helix</keyword>
<dbReference type="Pfam" id="PF13962">
    <property type="entry name" value="PGG"/>
    <property type="match status" value="1"/>
</dbReference>
<dbReference type="GO" id="GO:0016020">
    <property type="term" value="C:membrane"/>
    <property type="evidence" value="ECO:0007669"/>
    <property type="project" value="TreeGrafter"/>
</dbReference>
<dbReference type="EMBL" id="VIEB01000356">
    <property type="protein sequence ID" value="TQD93869.1"/>
    <property type="molecule type" value="Genomic_DNA"/>
</dbReference>
<dbReference type="Proteomes" id="UP000315295">
    <property type="component" value="Unassembled WGS sequence"/>
</dbReference>
<reference evidence="3 4" key="1">
    <citation type="journal article" date="2019" name="G3 (Bethesda)">
        <title>Sequencing of a Wild Apple (Malus baccata) Genome Unravels the Differences Between Cultivated and Wild Apple Species Regarding Disease Resistance and Cold Tolerance.</title>
        <authorList>
            <person name="Chen X."/>
        </authorList>
    </citation>
    <scope>NUCLEOTIDE SEQUENCE [LARGE SCALE GENOMIC DNA]</scope>
    <source>
        <strain evidence="4">cv. Shandingzi</strain>
        <tissue evidence="3">Leaves</tissue>
    </source>
</reference>
<dbReference type="PANTHER" id="PTHR24177:SF329">
    <property type="entry name" value="ANKYRIN REPEAT PROTEIN"/>
    <property type="match status" value="1"/>
</dbReference>
<feature type="transmembrane region" description="Helical" evidence="1">
    <location>
        <begin position="206"/>
        <end position="230"/>
    </location>
</feature>
<dbReference type="STRING" id="106549.A0A540M5T2"/>
<comment type="caution">
    <text evidence="3">The sequence shown here is derived from an EMBL/GenBank/DDBJ whole genome shotgun (WGS) entry which is preliminary data.</text>
</comment>
<name>A0A540M5T2_MALBA</name>
<feature type="transmembrane region" description="Helical" evidence="1">
    <location>
        <begin position="237"/>
        <end position="258"/>
    </location>
</feature>
<organism evidence="3 4">
    <name type="scientific">Malus baccata</name>
    <name type="common">Siberian crab apple</name>
    <name type="synonym">Pyrus baccata</name>
    <dbReference type="NCBI Taxonomy" id="106549"/>
    <lineage>
        <taxon>Eukaryota</taxon>
        <taxon>Viridiplantae</taxon>
        <taxon>Streptophyta</taxon>
        <taxon>Embryophyta</taxon>
        <taxon>Tracheophyta</taxon>
        <taxon>Spermatophyta</taxon>
        <taxon>Magnoliopsida</taxon>
        <taxon>eudicotyledons</taxon>
        <taxon>Gunneridae</taxon>
        <taxon>Pentapetalae</taxon>
        <taxon>rosids</taxon>
        <taxon>fabids</taxon>
        <taxon>Rosales</taxon>
        <taxon>Rosaceae</taxon>
        <taxon>Amygdaloideae</taxon>
        <taxon>Maleae</taxon>
        <taxon>Malus</taxon>
    </lineage>
</organism>
<feature type="transmembrane region" description="Helical" evidence="1">
    <location>
        <begin position="149"/>
        <end position="172"/>
    </location>
</feature>